<dbReference type="EMBL" id="FXAU01000001">
    <property type="protein sequence ID" value="SMG07301.1"/>
    <property type="molecule type" value="Genomic_DNA"/>
</dbReference>
<accession>A0A1X7HZH0</accession>
<dbReference type="AlphaFoldDB" id="A0A1X7HZH0"/>
<keyword evidence="2" id="KW-1185">Reference proteome</keyword>
<reference evidence="1 2" key="1">
    <citation type="submission" date="2017-04" db="EMBL/GenBank/DDBJ databases">
        <authorList>
            <person name="Afonso C.L."/>
            <person name="Miller P.J."/>
            <person name="Scott M.A."/>
            <person name="Spackman E."/>
            <person name="Goraichik I."/>
            <person name="Dimitrov K.M."/>
            <person name="Suarez D.L."/>
            <person name="Swayne D.E."/>
        </authorList>
    </citation>
    <scope>NUCLEOTIDE SEQUENCE [LARGE SCALE GENOMIC DNA]</scope>
    <source>
        <strain evidence="1 2">DSM 22418</strain>
    </source>
</reference>
<gene>
    <name evidence="1" type="ORF">SAMN05660862_0266</name>
</gene>
<evidence type="ECO:0000313" key="2">
    <source>
        <dbReference type="Proteomes" id="UP000192980"/>
    </source>
</evidence>
<organism evidence="1 2">
    <name type="scientific">Sphingobacterium psychroaquaticum</name>
    <dbReference type="NCBI Taxonomy" id="561061"/>
    <lineage>
        <taxon>Bacteria</taxon>
        <taxon>Pseudomonadati</taxon>
        <taxon>Bacteroidota</taxon>
        <taxon>Sphingobacteriia</taxon>
        <taxon>Sphingobacteriales</taxon>
        <taxon>Sphingobacteriaceae</taxon>
        <taxon>Sphingobacterium</taxon>
    </lineage>
</organism>
<sequence length="317" mass="34998">MGYTKAEVFSKIGDLLVEINDSYATLSEEGIDNRAEALVLLEAKARYLTVHIEVLQRLGGSTLPVAEAPIAASFSEPREEAVMPVEDLVATRVEKVIVETFVPTVTDEMETAYPAAEASLDETPAFAAEVESPVEHTPEIEQPTTSEIAQPELFQPIIEEPVEEEPLPVTVQETFVPTERIETPRVVEREEKVEVVEEKTAPSRPLTLNEILQQQRQANVASSAPAAASVSHAGTATERITDLKSSISLNDKLLFIKDLFNGYSLAYSEAVELLNRYATFGEADAFLQTNYALKNNWADKPLTVDKLYAILRKKYMG</sequence>
<proteinExistence type="predicted"/>
<evidence type="ECO:0000313" key="1">
    <source>
        <dbReference type="EMBL" id="SMG07301.1"/>
    </source>
</evidence>
<dbReference type="Proteomes" id="UP000192980">
    <property type="component" value="Unassembled WGS sequence"/>
</dbReference>
<name>A0A1X7HZH0_9SPHI</name>
<protein>
    <submittedName>
        <fullName evidence="1">Uncharacterized protein</fullName>
    </submittedName>
</protein>
<dbReference type="STRING" id="561061.SAMN05660862_0266"/>
<dbReference type="RefSeq" id="WP_085471171.1">
    <property type="nucleotide sequence ID" value="NZ_FXAU01000001.1"/>
</dbReference>
<dbReference type="OrthoDB" id="1100725at2"/>